<dbReference type="AlphaFoldDB" id="A0AAV6XZH8"/>
<evidence type="ECO:0000313" key="1">
    <source>
        <dbReference type="EMBL" id="KAG8388184.1"/>
    </source>
</evidence>
<dbReference type="Proteomes" id="UP000826271">
    <property type="component" value="Unassembled WGS sequence"/>
</dbReference>
<sequence length="66" mass="6924">MLCNLDSPLIKLGLSPSATPPALGFLRLRETAAVGAVVDLRPFGPAFEPQKIAFWTLTVILGAFGG</sequence>
<dbReference type="EMBL" id="WHWC01000002">
    <property type="protein sequence ID" value="KAG8388184.1"/>
    <property type="molecule type" value="Genomic_DNA"/>
</dbReference>
<keyword evidence="2" id="KW-1185">Reference proteome</keyword>
<proteinExistence type="predicted"/>
<protein>
    <submittedName>
        <fullName evidence="1">Uncharacterized protein</fullName>
    </submittedName>
</protein>
<reference evidence="1" key="1">
    <citation type="submission" date="2019-10" db="EMBL/GenBank/DDBJ databases">
        <authorList>
            <person name="Zhang R."/>
            <person name="Pan Y."/>
            <person name="Wang J."/>
            <person name="Ma R."/>
            <person name="Yu S."/>
        </authorList>
    </citation>
    <scope>NUCLEOTIDE SEQUENCE</scope>
    <source>
        <strain evidence="1">LA-IB0</strain>
        <tissue evidence="1">Leaf</tissue>
    </source>
</reference>
<comment type="caution">
    <text evidence="1">The sequence shown here is derived from an EMBL/GenBank/DDBJ whole genome shotgun (WGS) entry which is preliminary data.</text>
</comment>
<accession>A0AAV6XZH8</accession>
<organism evidence="1 2">
    <name type="scientific">Buddleja alternifolia</name>
    <dbReference type="NCBI Taxonomy" id="168488"/>
    <lineage>
        <taxon>Eukaryota</taxon>
        <taxon>Viridiplantae</taxon>
        <taxon>Streptophyta</taxon>
        <taxon>Embryophyta</taxon>
        <taxon>Tracheophyta</taxon>
        <taxon>Spermatophyta</taxon>
        <taxon>Magnoliopsida</taxon>
        <taxon>eudicotyledons</taxon>
        <taxon>Gunneridae</taxon>
        <taxon>Pentapetalae</taxon>
        <taxon>asterids</taxon>
        <taxon>lamiids</taxon>
        <taxon>Lamiales</taxon>
        <taxon>Scrophulariaceae</taxon>
        <taxon>Buddlejeae</taxon>
        <taxon>Buddleja</taxon>
    </lineage>
</organism>
<gene>
    <name evidence="1" type="ORF">BUALT_Bualt02G0099400</name>
</gene>
<evidence type="ECO:0000313" key="2">
    <source>
        <dbReference type="Proteomes" id="UP000826271"/>
    </source>
</evidence>
<name>A0AAV6XZH8_9LAMI</name>